<reference evidence="3 4" key="1">
    <citation type="submission" date="2023-01" db="EMBL/GenBank/DDBJ databases">
        <title>Psychroserpens ponticola sp. nov., isolated from seawater.</title>
        <authorList>
            <person name="Kristyanto S."/>
            <person name="Jung J."/>
            <person name="Kim J.M."/>
            <person name="Jeon C.O."/>
        </authorList>
    </citation>
    <scope>NUCLEOTIDE SEQUENCE [LARGE SCALE GENOMIC DNA]</scope>
    <source>
        <strain evidence="3 4">MSW6</strain>
    </source>
</reference>
<keyword evidence="1" id="KW-0812">Transmembrane</keyword>
<evidence type="ECO:0000256" key="1">
    <source>
        <dbReference type="SAM" id="Phobius"/>
    </source>
</evidence>
<dbReference type="InterPro" id="IPR006976">
    <property type="entry name" value="VanZ-like"/>
</dbReference>
<feature type="transmembrane region" description="Helical" evidence="1">
    <location>
        <begin position="30"/>
        <end position="48"/>
    </location>
</feature>
<dbReference type="PANTHER" id="PTHR28008:SF1">
    <property type="entry name" value="DOMAIN PROTEIN, PUTATIVE (AFU_ORTHOLOGUE AFUA_3G10980)-RELATED"/>
    <property type="match status" value="1"/>
</dbReference>
<name>A0ABY7S3E5_9FLAO</name>
<feature type="transmembrane region" description="Helical" evidence="1">
    <location>
        <begin position="85"/>
        <end position="104"/>
    </location>
</feature>
<keyword evidence="1" id="KW-0472">Membrane</keyword>
<evidence type="ECO:0000259" key="2">
    <source>
        <dbReference type="Pfam" id="PF04892"/>
    </source>
</evidence>
<keyword evidence="4" id="KW-1185">Reference proteome</keyword>
<proteinExistence type="predicted"/>
<evidence type="ECO:0000313" key="4">
    <source>
        <dbReference type="Proteomes" id="UP001202717"/>
    </source>
</evidence>
<sequence length="111" mass="12592">MLVYIIALTYGSLGNISGVPKLGFTFDDKIYHLLAYAILTFLLFNYIRTTQVKKAILLSASIAFVYGIIIEVLQSTLTDFRTPDYYDVLANTIGVVFIMLLLRFKTKLKLK</sequence>
<dbReference type="RefSeq" id="WP_249996498.1">
    <property type="nucleotide sequence ID" value="NZ_CP116221.1"/>
</dbReference>
<dbReference type="PANTHER" id="PTHR28008">
    <property type="entry name" value="DOMAIN PROTEIN, PUTATIVE (AFU_ORTHOLOGUE AFUA_3G10980)-RELATED"/>
    <property type="match status" value="1"/>
</dbReference>
<dbReference type="EMBL" id="CP116221">
    <property type="protein sequence ID" value="WCO03709.1"/>
    <property type="molecule type" value="Genomic_DNA"/>
</dbReference>
<accession>A0ABY7S3E5</accession>
<organism evidence="3 4">
    <name type="scientific">Psychroserpens ponticola</name>
    <dbReference type="NCBI Taxonomy" id="2932268"/>
    <lineage>
        <taxon>Bacteria</taxon>
        <taxon>Pseudomonadati</taxon>
        <taxon>Bacteroidota</taxon>
        <taxon>Flavobacteriia</taxon>
        <taxon>Flavobacteriales</taxon>
        <taxon>Flavobacteriaceae</taxon>
        <taxon>Psychroserpens</taxon>
    </lineage>
</organism>
<feature type="transmembrane region" description="Helical" evidence="1">
    <location>
        <begin position="55"/>
        <end position="73"/>
    </location>
</feature>
<evidence type="ECO:0000313" key="3">
    <source>
        <dbReference type="EMBL" id="WCO03709.1"/>
    </source>
</evidence>
<protein>
    <submittedName>
        <fullName evidence="3">VanZ family protein</fullName>
    </submittedName>
</protein>
<feature type="domain" description="VanZ-like" evidence="2">
    <location>
        <begin position="29"/>
        <end position="104"/>
    </location>
</feature>
<dbReference type="Pfam" id="PF04892">
    <property type="entry name" value="VanZ"/>
    <property type="match status" value="1"/>
</dbReference>
<dbReference type="NCBIfam" id="NF037970">
    <property type="entry name" value="vanZ_1"/>
    <property type="match status" value="1"/>
</dbReference>
<keyword evidence="1" id="KW-1133">Transmembrane helix</keyword>
<dbReference type="Proteomes" id="UP001202717">
    <property type="component" value="Chromosome"/>
</dbReference>
<gene>
    <name evidence="3" type="ORF">MUN68_000800</name>
</gene>